<dbReference type="InterPro" id="IPR024041">
    <property type="entry name" value="NH4_transpt_AmtB-like_dom"/>
</dbReference>
<name>A0AA36FFX3_OCTVU</name>
<keyword evidence="5 6" id="KW-0472">Membrane</keyword>
<feature type="transmembrane region" description="Helical" evidence="6">
    <location>
        <begin position="223"/>
        <end position="244"/>
    </location>
</feature>
<dbReference type="PRINTS" id="PR00342">
    <property type="entry name" value="RHESUSRHD"/>
</dbReference>
<dbReference type="GO" id="GO:0097272">
    <property type="term" value="P:ammonium homeostasis"/>
    <property type="evidence" value="ECO:0007669"/>
    <property type="project" value="TreeGrafter"/>
</dbReference>
<accession>A0AA36FFX3</accession>
<evidence type="ECO:0000256" key="4">
    <source>
        <dbReference type="ARBA" id="ARBA00022989"/>
    </source>
</evidence>
<evidence type="ECO:0000256" key="6">
    <source>
        <dbReference type="SAM" id="Phobius"/>
    </source>
</evidence>
<evidence type="ECO:0000259" key="7">
    <source>
        <dbReference type="Pfam" id="PF00909"/>
    </source>
</evidence>
<keyword evidence="4 6" id="KW-1133">Transmembrane helix</keyword>
<dbReference type="AlphaFoldDB" id="A0AA36FFX3"/>
<protein>
    <submittedName>
        <fullName evidence="8">Ammonium transporter Rh type A-like</fullName>
    </submittedName>
</protein>
<dbReference type="Proteomes" id="UP001162480">
    <property type="component" value="Chromosome 20"/>
</dbReference>
<evidence type="ECO:0000313" key="9">
    <source>
        <dbReference type="Proteomes" id="UP001162480"/>
    </source>
</evidence>
<evidence type="ECO:0000256" key="5">
    <source>
        <dbReference type="ARBA" id="ARBA00023136"/>
    </source>
</evidence>
<feature type="transmembrane region" description="Helical" evidence="6">
    <location>
        <begin position="101"/>
        <end position="120"/>
    </location>
</feature>
<feature type="transmembrane region" description="Helical" evidence="6">
    <location>
        <begin position="188"/>
        <end position="207"/>
    </location>
</feature>
<evidence type="ECO:0000313" key="8">
    <source>
        <dbReference type="EMBL" id="CAI9737586.1"/>
    </source>
</evidence>
<feature type="transmembrane region" description="Helical" evidence="6">
    <location>
        <begin position="281"/>
        <end position="298"/>
    </location>
</feature>
<feature type="transmembrane region" description="Helical" evidence="6">
    <location>
        <begin position="256"/>
        <end position="275"/>
    </location>
</feature>
<proteinExistence type="inferred from homology"/>
<evidence type="ECO:0000256" key="3">
    <source>
        <dbReference type="ARBA" id="ARBA00022692"/>
    </source>
</evidence>
<dbReference type="EMBL" id="OX597833">
    <property type="protein sequence ID" value="CAI9737586.1"/>
    <property type="molecule type" value="Genomic_DNA"/>
</dbReference>
<evidence type="ECO:0000256" key="2">
    <source>
        <dbReference type="ARBA" id="ARBA00011036"/>
    </source>
</evidence>
<comment type="similarity">
    <text evidence="2">Belongs to the ammonium transporter (TC 2.A.49) family. Rh subfamily.</text>
</comment>
<feature type="transmembrane region" description="Helical" evidence="6">
    <location>
        <begin position="41"/>
        <end position="60"/>
    </location>
</feature>
<sequence>MKWFRGKLSLMLLILQIIFIIIFGTIAEYKEPRAALKRYDMVQDVHVMIFIGFGFLMTFLKRYGFSSVSFNLLLSAVGIQWAMIVRNLIEEQNIDLSLQSMLTGDFAIATVLISFGAVLGKTSPLQLIVMLMIEIPLAQVNEYIGLHKFHAYDVGESMYIHTFGAYFGLAVARVLYNDEIELSNKESSVYHSDLFSMVGTIFLWAFWPSFNSAAAVDEAKQNAILNTLLSLCACTVIVFAASSAIDKKGKLDMVHIQNSTLAGGVVVGACADILLQPYAAMIAGCLVGLLSVVGFVYIQPFLLKYLKIHDTCGVNNLHGMPGIAAGIIAAVVAATSEKDTHKLLGDIYTIRKDPASSDYRTAIVQGGFQIAALCVTLVIAIVGGVLTGLIIKLPIWNEPDDLFEDELHWKLPEEPVPRISNDNRVTTKF</sequence>
<feature type="transmembrane region" description="Helical" evidence="6">
    <location>
        <begin position="12"/>
        <end position="29"/>
    </location>
</feature>
<organism evidence="8 9">
    <name type="scientific">Octopus vulgaris</name>
    <name type="common">Common octopus</name>
    <dbReference type="NCBI Taxonomy" id="6645"/>
    <lineage>
        <taxon>Eukaryota</taxon>
        <taxon>Metazoa</taxon>
        <taxon>Spiralia</taxon>
        <taxon>Lophotrochozoa</taxon>
        <taxon>Mollusca</taxon>
        <taxon>Cephalopoda</taxon>
        <taxon>Coleoidea</taxon>
        <taxon>Octopodiformes</taxon>
        <taxon>Octopoda</taxon>
        <taxon>Incirrata</taxon>
        <taxon>Octopodidae</taxon>
        <taxon>Octopus</taxon>
    </lineage>
</organism>
<dbReference type="PANTHER" id="PTHR11730">
    <property type="entry name" value="AMMONIUM TRANSPORTER"/>
    <property type="match status" value="1"/>
</dbReference>
<dbReference type="GO" id="GO:0005886">
    <property type="term" value="C:plasma membrane"/>
    <property type="evidence" value="ECO:0007669"/>
    <property type="project" value="InterPro"/>
</dbReference>
<comment type="subcellular location">
    <subcellularLocation>
        <location evidence="1">Membrane</location>
        <topology evidence="1">Multi-pass membrane protein</topology>
    </subcellularLocation>
</comment>
<feature type="transmembrane region" description="Helical" evidence="6">
    <location>
        <begin position="158"/>
        <end position="176"/>
    </location>
</feature>
<dbReference type="Pfam" id="PF00909">
    <property type="entry name" value="Ammonium_transp"/>
    <property type="match status" value="1"/>
</dbReference>
<feature type="domain" description="Ammonium transporter AmtB-like" evidence="7">
    <location>
        <begin position="38"/>
        <end position="401"/>
    </location>
</feature>
<feature type="transmembrane region" description="Helical" evidence="6">
    <location>
        <begin position="370"/>
        <end position="391"/>
    </location>
</feature>
<feature type="transmembrane region" description="Helical" evidence="6">
    <location>
        <begin position="72"/>
        <end position="89"/>
    </location>
</feature>
<gene>
    <name evidence="8" type="ORF">OCTVUL_1B024739</name>
</gene>
<dbReference type="InterPro" id="IPR002229">
    <property type="entry name" value="RhesusRHD"/>
</dbReference>
<dbReference type="InterPro" id="IPR029020">
    <property type="entry name" value="Ammonium/urea_transptr"/>
</dbReference>
<dbReference type="Gene3D" id="1.10.3430.10">
    <property type="entry name" value="Ammonium transporter AmtB like domains"/>
    <property type="match status" value="1"/>
</dbReference>
<evidence type="ECO:0000256" key="1">
    <source>
        <dbReference type="ARBA" id="ARBA00004141"/>
    </source>
</evidence>
<keyword evidence="3 6" id="KW-0812">Transmembrane</keyword>
<keyword evidence="9" id="KW-1185">Reference proteome</keyword>
<reference evidence="8" key="1">
    <citation type="submission" date="2023-08" db="EMBL/GenBank/DDBJ databases">
        <authorList>
            <person name="Alioto T."/>
            <person name="Alioto T."/>
            <person name="Gomez Garrido J."/>
        </authorList>
    </citation>
    <scope>NUCLEOTIDE SEQUENCE</scope>
</reference>
<dbReference type="SUPFAM" id="SSF111352">
    <property type="entry name" value="Ammonium transporter"/>
    <property type="match status" value="1"/>
</dbReference>
<dbReference type="GO" id="GO:0008519">
    <property type="term" value="F:ammonium channel activity"/>
    <property type="evidence" value="ECO:0007669"/>
    <property type="project" value="InterPro"/>
</dbReference>
<dbReference type="PANTHER" id="PTHR11730:SF60">
    <property type="entry name" value="RH50, ISOFORM D"/>
    <property type="match status" value="1"/>
</dbReference>